<reference evidence="2 3" key="1">
    <citation type="submission" date="2024-01" db="EMBL/GenBank/DDBJ databases">
        <title>A telomere-to-telomere, gap-free genome of sweet tea (Lithocarpus litseifolius).</title>
        <authorList>
            <person name="Zhou J."/>
        </authorList>
    </citation>
    <scope>NUCLEOTIDE SEQUENCE [LARGE SCALE GENOMIC DNA]</scope>
    <source>
        <strain evidence="2">Zhou-2022a</strain>
        <tissue evidence="2">Leaf</tissue>
    </source>
</reference>
<comment type="caution">
    <text evidence="2">The sequence shown here is derived from an EMBL/GenBank/DDBJ whole genome shotgun (WGS) entry which is preliminary data.</text>
</comment>
<keyword evidence="3" id="KW-1185">Reference proteome</keyword>
<organism evidence="2 3">
    <name type="scientific">Lithocarpus litseifolius</name>
    <dbReference type="NCBI Taxonomy" id="425828"/>
    <lineage>
        <taxon>Eukaryota</taxon>
        <taxon>Viridiplantae</taxon>
        <taxon>Streptophyta</taxon>
        <taxon>Embryophyta</taxon>
        <taxon>Tracheophyta</taxon>
        <taxon>Spermatophyta</taxon>
        <taxon>Magnoliopsida</taxon>
        <taxon>eudicotyledons</taxon>
        <taxon>Gunneridae</taxon>
        <taxon>Pentapetalae</taxon>
        <taxon>rosids</taxon>
        <taxon>fabids</taxon>
        <taxon>Fagales</taxon>
        <taxon>Fagaceae</taxon>
        <taxon>Lithocarpus</taxon>
    </lineage>
</organism>
<feature type="region of interest" description="Disordered" evidence="1">
    <location>
        <begin position="187"/>
        <end position="211"/>
    </location>
</feature>
<accession>A0AAW2D706</accession>
<proteinExistence type="predicted"/>
<dbReference type="Proteomes" id="UP001459277">
    <property type="component" value="Unassembled WGS sequence"/>
</dbReference>
<name>A0AAW2D706_9ROSI</name>
<dbReference type="AlphaFoldDB" id="A0AAW2D706"/>
<sequence length="227" mass="24495">MAWRWLVVGGATSANGRWWHLIVCLSTDLPFLFTKSLLMLQRLVDGGSDTKELGRVLLEVDANALDQVSAASTVLSLYAATSDSLLNSEVTDLFPAITINCLIDFTFKNGVQMVCPLYNIGFILVLVNSIEYSSLNEPYNIGGSLLKPCPLCNTNRKPGPGSPGTQSCCDSSQGVELVVQGGRDVYNRPITQDPKQPAIGTNPGRKGKSTVYNRNRPGSCCHGAVRD</sequence>
<dbReference type="EMBL" id="JAZDWU010000004">
    <property type="protein sequence ID" value="KAL0005567.1"/>
    <property type="molecule type" value="Genomic_DNA"/>
</dbReference>
<protein>
    <submittedName>
        <fullName evidence="2">Uncharacterized protein</fullName>
    </submittedName>
</protein>
<evidence type="ECO:0000256" key="1">
    <source>
        <dbReference type="SAM" id="MobiDB-lite"/>
    </source>
</evidence>
<evidence type="ECO:0000313" key="3">
    <source>
        <dbReference type="Proteomes" id="UP001459277"/>
    </source>
</evidence>
<evidence type="ECO:0000313" key="2">
    <source>
        <dbReference type="EMBL" id="KAL0005567.1"/>
    </source>
</evidence>
<gene>
    <name evidence="2" type="ORF">SO802_013128</name>
</gene>